<reference evidence="1 2" key="1">
    <citation type="submission" date="2018-06" db="EMBL/GenBank/DDBJ databases">
        <authorList>
            <consortium name="Pathogen Informatics"/>
            <person name="Doyle S."/>
        </authorList>
    </citation>
    <scope>NUCLEOTIDE SEQUENCE [LARGE SCALE GENOMIC DNA]</scope>
    <source>
        <strain evidence="1 2">NCTC9426</strain>
    </source>
</reference>
<dbReference type="RefSeq" id="WP_147287313.1">
    <property type="nucleotide sequence ID" value="NZ_UGPZ01000002.1"/>
</dbReference>
<accession>A0A378PQZ2</accession>
<gene>
    <name evidence="1" type="ORF">NCTC9426_01021</name>
</gene>
<dbReference type="Proteomes" id="UP000254133">
    <property type="component" value="Unassembled WGS sequence"/>
</dbReference>
<dbReference type="AlphaFoldDB" id="A0A378PQZ2"/>
<proteinExistence type="predicted"/>
<evidence type="ECO:0008006" key="3">
    <source>
        <dbReference type="Google" id="ProtNLM"/>
    </source>
</evidence>
<dbReference type="EMBL" id="UGPZ01000002">
    <property type="protein sequence ID" value="STY90988.1"/>
    <property type="molecule type" value="Genomic_DNA"/>
</dbReference>
<organism evidence="1 2">
    <name type="scientific">Moraxella bovis</name>
    <dbReference type="NCBI Taxonomy" id="476"/>
    <lineage>
        <taxon>Bacteria</taxon>
        <taxon>Pseudomonadati</taxon>
        <taxon>Pseudomonadota</taxon>
        <taxon>Gammaproteobacteria</taxon>
        <taxon>Moraxellales</taxon>
        <taxon>Moraxellaceae</taxon>
        <taxon>Moraxella</taxon>
    </lineage>
</organism>
<evidence type="ECO:0000313" key="2">
    <source>
        <dbReference type="Proteomes" id="UP000254133"/>
    </source>
</evidence>
<sequence length="324" mass="36677">MSTKIKCIFHDRLNNPINNLELFCEFSGEAAITKEKLKLGTSDRNGIIQIPIGPGRIRENGELYITFYIITDTNRARNTIQYKQIGEKQPVILNKNNIYKITSSWLRINLPLTPDRSKEDLIFTVDEGLYQITYIKRTIINNQKQDSEANVTVYLNDIPKRILDTALKYRNSTIWAKGVSKTSVHPTLQGNNTYLVPAGAWKCSQFVNDILILTAPEFAPPWLERGVGQYIPGYTSKYGPPLASDWADKTKLTARWDYFSAPKPGDIGSYKANYSNATGHTGFVITEGVTISAGEHKILVNDAGFRDSDKHVFDAFRRHKNVQR</sequence>
<protein>
    <recommendedName>
        <fullName evidence="3">CHAP domain-containing protein</fullName>
    </recommendedName>
</protein>
<evidence type="ECO:0000313" key="1">
    <source>
        <dbReference type="EMBL" id="STY90988.1"/>
    </source>
</evidence>
<name>A0A378PQZ2_MORBO</name>